<organism evidence="1 2">
    <name type="scientific">Streptomyces poonensis</name>
    <dbReference type="NCBI Taxonomy" id="68255"/>
    <lineage>
        <taxon>Bacteria</taxon>
        <taxon>Bacillati</taxon>
        <taxon>Actinomycetota</taxon>
        <taxon>Actinomycetes</taxon>
        <taxon>Kitasatosporales</taxon>
        <taxon>Streptomycetaceae</taxon>
        <taxon>Streptomyces</taxon>
    </lineage>
</organism>
<reference evidence="1" key="2">
    <citation type="submission" date="2020-09" db="EMBL/GenBank/DDBJ databases">
        <authorList>
            <person name="Sun Q."/>
            <person name="Ohkuma M."/>
        </authorList>
    </citation>
    <scope>NUCLEOTIDE SEQUENCE</scope>
    <source>
        <strain evidence="1">JCM 4815</strain>
    </source>
</reference>
<proteinExistence type="predicted"/>
<comment type="caution">
    <text evidence="1">The sequence shown here is derived from an EMBL/GenBank/DDBJ whole genome shotgun (WGS) entry which is preliminary data.</text>
</comment>
<dbReference type="InterPro" id="IPR014487">
    <property type="entry name" value="DUF3151"/>
</dbReference>
<protein>
    <recommendedName>
        <fullName evidence="3">DUF3151 domain-containing protein</fullName>
    </recommendedName>
</protein>
<keyword evidence="2" id="KW-1185">Reference proteome</keyword>
<sequence length="160" mass="17821">MRPRNAPTPPCGPVPKWQTASMTTHKNLLGGPEPTYLPENEEAYRLLDEGSLTAAEVVAKHPTFSLGWAVLADDAFEAGRVVESYAYARTGYHRGLDQLRRAGWKGHGPVPWEHRANRGFLRCLAALARAAGEIDEKDETERCWQFLKDSSAEAYTALKR</sequence>
<dbReference type="PIRSF" id="PIRSF017349">
    <property type="entry name" value="UCP017349"/>
    <property type="match status" value="1"/>
</dbReference>
<gene>
    <name evidence="1" type="ORF">GCM10010365_36250</name>
</gene>
<reference evidence="1" key="1">
    <citation type="journal article" date="2014" name="Int. J. Syst. Evol. Microbiol.">
        <title>Complete genome sequence of Corynebacterium casei LMG S-19264T (=DSM 44701T), isolated from a smear-ripened cheese.</title>
        <authorList>
            <consortium name="US DOE Joint Genome Institute (JGI-PGF)"/>
            <person name="Walter F."/>
            <person name="Albersmeier A."/>
            <person name="Kalinowski J."/>
            <person name="Ruckert C."/>
        </authorList>
    </citation>
    <scope>NUCLEOTIDE SEQUENCE</scope>
    <source>
        <strain evidence="1">JCM 4815</strain>
    </source>
</reference>
<dbReference type="AlphaFoldDB" id="A0A918PJQ8"/>
<dbReference type="Proteomes" id="UP000622166">
    <property type="component" value="Unassembled WGS sequence"/>
</dbReference>
<evidence type="ECO:0008006" key="3">
    <source>
        <dbReference type="Google" id="ProtNLM"/>
    </source>
</evidence>
<dbReference type="EMBL" id="BMVW01000006">
    <property type="protein sequence ID" value="GGZ13187.1"/>
    <property type="molecule type" value="Genomic_DNA"/>
</dbReference>
<dbReference type="Pfam" id="PF11349">
    <property type="entry name" value="DUF3151"/>
    <property type="match status" value="1"/>
</dbReference>
<accession>A0A918PJQ8</accession>
<name>A0A918PJQ8_9ACTN</name>
<evidence type="ECO:0000313" key="1">
    <source>
        <dbReference type="EMBL" id="GGZ13187.1"/>
    </source>
</evidence>
<evidence type="ECO:0000313" key="2">
    <source>
        <dbReference type="Proteomes" id="UP000622166"/>
    </source>
</evidence>